<reference evidence="3 4" key="1">
    <citation type="submission" date="2022-01" db="EMBL/GenBank/DDBJ databases">
        <authorList>
            <person name="Xiong W."/>
            <person name="Schranz E."/>
        </authorList>
    </citation>
    <scope>NUCLEOTIDE SEQUENCE [LARGE SCALE GENOMIC DNA]</scope>
</reference>
<evidence type="ECO:0000256" key="2">
    <source>
        <dbReference type="SAM" id="MobiDB-lite"/>
    </source>
</evidence>
<name>A0AAU9PFE8_9ASTR</name>
<feature type="region of interest" description="Disordered" evidence="2">
    <location>
        <begin position="93"/>
        <end position="123"/>
    </location>
</feature>
<feature type="compositionally biased region" description="Basic residues" evidence="2">
    <location>
        <begin position="102"/>
        <end position="111"/>
    </location>
</feature>
<dbReference type="PANTHER" id="PTHR33083:SF79">
    <property type="entry name" value="SENESCENCE REGULATOR"/>
    <property type="match status" value="1"/>
</dbReference>
<comment type="caution">
    <text evidence="3">The sequence shown here is derived from an EMBL/GenBank/DDBJ whole genome shotgun (WGS) entry which is preliminary data.</text>
</comment>
<proteinExistence type="inferred from homology"/>
<accession>A0AAU9PFE8</accession>
<dbReference type="EMBL" id="CAKMRJ010005634">
    <property type="protein sequence ID" value="CAH1448275.1"/>
    <property type="molecule type" value="Genomic_DNA"/>
</dbReference>
<dbReference type="Proteomes" id="UP001157418">
    <property type="component" value="Unassembled WGS sequence"/>
</dbReference>
<evidence type="ECO:0000313" key="3">
    <source>
        <dbReference type="EMBL" id="CAH1448275.1"/>
    </source>
</evidence>
<dbReference type="Pfam" id="PF04520">
    <property type="entry name" value="Senescence_reg"/>
    <property type="match status" value="1"/>
</dbReference>
<protein>
    <recommendedName>
        <fullName evidence="5">Senescence regulator S40</fullName>
    </recommendedName>
</protein>
<comment type="similarity">
    <text evidence="1">Belongs to the senescence regulator S40 family.</text>
</comment>
<organism evidence="3 4">
    <name type="scientific">Lactuca virosa</name>
    <dbReference type="NCBI Taxonomy" id="75947"/>
    <lineage>
        <taxon>Eukaryota</taxon>
        <taxon>Viridiplantae</taxon>
        <taxon>Streptophyta</taxon>
        <taxon>Embryophyta</taxon>
        <taxon>Tracheophyta</taxon>
        <taxon>Spermatophyta</taxon>
        <taxon>Magnoliopsida</taxon>
        <taxon>eudicotyledons</taxon>
        <taxon>Gunneridae</taxon>
        <taxon>Pentapetalae</taxon>
        <taxon>asterids</taxon>
        <taxon>campanulids</taxon>
        <taxon>Asterales</taxon>
        <taxon>Asteraceae</taxon>
        <taxon>Cichorioideae</taxon>
        <taxon>Cichorieae</taxon>
        <taxon>Lactucinae</taxon>
        <taxon>Lactuca</taxon>
    </lineage>
</organism>
<evidence type="ECO:0008006" key="5">
    <source>
        <dbReference type="Google" id="ProtNLM"/>
    </source>
</evidence>
<gene>
    <name evidence="3" type="ORF">LVIROSA_LOCUS33832</name>
</gene>
<evidence type="ECO:0000313" key="4">
    <source>
        <dbReference type="Proteomes" id="UP001157418"/>
    </source>
</evidence>
<dbReference type="AlphaFoldDB" id="A0AAU9PFE8"/>
<feature type="region of interest" description="Disordered" evidence="2">
    <location>
        <begin position="169"/>
        <end position="188"/>
    </location>
</feature>
<dbReference type="PANTHER" id="PTHR33083">
    <property type="entry name" value="EXPRESSED PROTEIN"/>
    <property type="match status" value="1"/>
</dbReference>
<dbReference type="InterPro" id="IPR007608">
    <property type="entry name" value="Senescence_reg_S40"/>
</dbReference>
<sequence>MGFLDFFFQELFQENSNYTQYLFPIVRQKKWYLDALLFPLYPLLLSPHYPPLLSLYIHIHWEARLKAMADWNGKSSMEDQDFQEEDVWSVMKGREESNTKVNKPHKIKKRSSSSSSSSCAWTSHDGARMIPRCNEGRMPHHQQQSSAPMGIPDWSKIYMEKSKGPSDGCYEDGDYHNHGAHDDDDDGEMVPPHEYIARKLARSHITSSSMCEGVGRTLKGRDLSKLRNAILTKTGFLE</sequence>
<keyword evidence="4" id="KW-1185">Reference proteome</keyword>
<dbReference type="GO" id="GO:0010150">
    <property type="term" value="P:leaf senescence"/>
    <property type="evidence" value="ECO:0007669"/>
    <property type="project" value="UniProtKB-ARBA"/>
</dbReference>
<evidence type="ECO:0000256" key="1">
    <source>
        <dbReference type="ARBA" id="ARBA00034773"/>
    </source>
</evidence>